<dbReference type="Proteomes" id="UP000518300">
    <property type="component" value="Unassembled WGS sequence"/>
</dbReference>
<evidence type="ECO:0000259" key="2">
    <source>
        <dbReference type="Pfam" id="PF14351"/>
    </source>
</evidence>
<sequence>MTRRPPVKEVLAALEAEGLLDTGSETRVRTALRTHQFLHAATPWFVKALAGFGAWLAAAFFLSFLGCIGLLDNEAVLGVFGLGFCVAATLLRRRARGLFLQQLALALCLASVVMVAVGLGEAMRPNEDVGAAVIVLVLGAVLLVTFPDAILRFLMTAGVAASAVFLLWRMMDEFGVQLGLLVCAVLVHVLFLEGARLRLGPRREWVGPASYGLACFVLGSLLTLGFSRMLGVESPERLDAPDGLLTLGLTAVTLYTAWRVMRELKLEASGVAGAAVFAALVLTALMTLNTPAVIGAVGMMVLGFHRRGVDLVGLSAAFLLAAGGWYYYDLSLTLLAKAVALLGSGLVFLGLRLFLLRRFPAAVAEVR</sequence>
<feature type="transmembrane region" description="Helical" evidence="1">
    <location>
        <begin position="311"/>
        <end position="328"/>
    </location>
</feature>
<feature type="transmembrane region" description="Helical" evidence="1">
    <location>
        <begin position="334"/>
        <end position="355"/>
    </location>
</feature>
<accession>A0A848LIB0</accession>
<evidence type="ECO:0000313" key="4">
    <source>
        <dbReference type="Proteomes" id="UP000518300"/>
    </source>
</evidence>
<feature type="transmembrane region" description="Helical" evidence="1">
    <location>
        <begin position="205"/>
        <end position="226"/>
    </location>
</feature>
<feature type="transmembrane region" description="Helical" evidence="1">
    <location>
        <begin position="151"/>
        <end position="168"/>
    </location>
</feature>
<feature type="domain" description="DUF4401" evidence="2">
    <location>
        <begin position="43"/>
        <end position="357"/>
    </location>
</feature>
<name>A0A848LIB0_9BACT</name>
<feature type="transmembrane region" description="Helical" evidence="1">
    <location>
        <begin position="174"/>
        <end position="193"/>
    </location>
</feature>
<feature type="transmembrane region" description="Helical" evidence="1">
    <location>
        <begin position="103"/>
        <end position="123"/>
    </location>
</feature>
<feature type="transmembrane region" description="Helical" evidence="1">
    <location>
        <begin position="271"/>
        <end position="304"/>
    </location>
</feature>
<keyword evidence="1" id="KW-0472">Membrane</keyword>
<comment type="caution">
    <text evidence="3">The sequence shown here is derived from an EMBL/GenBank/DDBJ whole genome shotgun (WGS) entry which is preliminary data.</text>
</comment>
<evidence type="ECO:0000313" key="3">
    <source>
        <dbReference type="EMBL" id="NMO17454.1"/>
    </source>
</evidence>
<reference evidence="3 4" key="1">
    <citation type="submission" date="2020-04" db="EMBL/GenBank/DDBJ databases">
        <title>Draft genome of Pyxidicoccus fallax type strain.</title>
        <authorList>
            <person name="Whitworth D.E."/>
        </authorList>
    </citation>
    <scope>NUCLEOTIDE SEQUENCE [LARGE SCALE GENOMIC DNA]</scope>
    <source>
        <strain evidence="3 4">DSM 14698</strain>
    </source>
</reference>
<dbReference type="AlphaFoldDB" id="A0A848LIB0"/>
<keyword evidence="1" id="KW-1133">Transmembrane helix</keyword>
<feature type="transmembrane region" description="Helical" evidence="1">
    <location>
        <begin position="75"/>
        <end position="91"/>
    </location>
</feature>
<feature type="transmembrane region" description="Helical" evidence="1">
    <location>
        <begin position="44"/>
        <end position="63"/>
    </location>
</feature>
<proteinExistence type="predicted"/>
<dbReference type="RefSeq" id="WP_169346736.1">
    <property type="nucleotide sequence ID" value="NZ_JABBJJ010000099.1"/>
</dbReference>
<organism evidence="3 4">
    <name type="scientific">Pyxidicoccus fallax</name>
    <dbReference type="NCBI Taxonomy" id="394095"/>
    <lineage>
        <taxon>Bacteria</taxon>
        <taxon>Pseudomonadati</taxon>
        <taxon>Myxococcota</taxon>
        <taxon>Myxococcia</taxon>
        <taxon>Myxococcales</taxon>
        <taxon>Cystobacterineae</taxon>
        <taxon>Myxococcaceae</taxon>
        <taxon>Pyxidicoccus</taxon>
    </lineage>
</organism>
<dbReference type="EMBL" id="JABBJJ010000099">
    <property type="protein sequence ID" value="NMO17454.1"/>
    <property type="molecule type" value="Genomic_DNA"/>
</dbReference>
<dbReference type="InterPro" id="IPR025513">
    <property type="entry name" value="DUF4401"/>
</dbReference>
<feature type="transmembrane region" description="Helical" evidence="1">
    <location>
        <begin position="129"/>
        <end position="146"/>
    </location>
</feature>
<dbReference type="Pfam" id="PF14351">
    <property type="entry name" value="DUF4401"/>
    <property type="match status" value="1"/>
</dbReference>
<keyword evidence="1" id="KW-0812">Transmembrane</keyword>
<gene>
    <name evidence="3" type="ORF">HG543_21690</name>
</gene>
<keyword evidence="4" id="KW-1185">Reference proteome</keyword>
<evidence type="ECO:0000256" key="1">
    <source>
        <dbReference type="SAM" id="Phobius"/>
    </source>
</evidence>
<protein>
    <submittedName>
        <fullName evidence="3">DUF4401 domain-containing protein</fullName>
    </submittedName>
</protein>